<keyword evidence="6" id="KW-0238">DNA-binding</keyword>
<keyword evidence="11" id="KW-1185">Reference proteome</keyword>
<dbReference type="Gene3D" id="3.30.420.10">
    <property type="entry name" value="Ribonuclease H-like superfamily/Ribonuclease H"/>
    <property type="match status" value="1"/>
</dbReference>
<dbReference type="EMBL" id="JAOYFB010000041">
    <property type="protein sequence ID" value="KAK4045162.1"/>
    <property type="molecule type" value="Genomic_DNA"/>
</dbReference>
<accession>A0ABR0B996</accession>
<dbReference type="Pfam" id="PF22619">
    <property type="entry name" value="DNA_polI_exo1"/>
    <property type="match status" value="1"/>
</dbReference>
<dbReference type="InterPro" id="IPR012337">
    <property type="entry name" value="RNaseH-like_sf"/>
</dbReference>
<gene>
    <name evidence="10" type="ORF">OUZ56_032570</name>
</gene>
<dbReference type="Gene3D" id="1.10.150.20">
    <property type="entry name" value="5' to 3' exonuclease, C-terminal subdomain"/>
    <property type="match status" value="3"/>
</dbReference>
<evidence type="ECO:0000256" key="2">
    <source>
        <dbReference type="ARBA" id="ARBA00022695"/>
    </source>
</evidence>
<dbReference type="SUPFAM" id="SSF56672">
    <property type="entry name" value="DNA/RNA polymerases"/>
    <property type="match status" value="1"/>
</dbReference>
<dbReference type="InterPro" id="IPR002298">
    <property type="entry name" value="DNA_polymerase_A"/>
</dbReference>
<dbReference type="CDD" id="cd08637">
    <property type="entry name" value="DNA_pol_A_pol_I_C"/>
    <property type="match status" value="1"/>
</dbReference>
<dbReference type="InterPro" id="IPR008918">
    <property type="entry name" value="HhH2"/>
</dbReference>
<dbReference type="PANTHER" id="PTHR10133:SF27">
    <property type="entry name" value="DNA POLYMERASE NU"/>
    <property type="match status" value="1"/>
</dbReference>
<dbReference type="Pfam" id="PF02739">
    <property type="entry name" value="5_3_exonuc_N"/>
    <property type="match status" value="1"/>
</dbReference>
<name>A0ABR0B996_9CRUS</name>
<dbReference type="SMART" id="SM00279">
    <property type="entry name" value="HhH2"/>
    <property type="match status" value="1"/>
</dbReference>
<keyword evidence="7" id="KW-0234">DNA repair</keyword>
<dbReference type="SUPFAM" id="SSF88723">
    <property type="entry name" value="PIN domain-like"/>
    <property type="match status" value="1"/>
</dbReference>
<evidence type="ECO:0000259" key="8">
    <source>
        <dbReference type="SMART" id="SM00475"/>
    </source>
</evidence>
<evidence type="ECO:0000256" key="6">
    <source>
        <dbReference type="ARBA" id="ARBA00023125"/>
    </source>
</evidence>
<evidence type="ECO:0000256" key="3">
    <source>
        <dbReference type="ARBA" id="ARBA00022705"/>
    </source>
</evidence>
<dbReference type="CDD" id="cd06140">
    <property type="entry name" value="DNA_polA_I_Bacillus_like_exo"/>
    <property type="match status" value="1"/>
</dbReference>
<dbReference type="SUPFAM" id="SSF53098">
    <property type="entry name" value="Ribonuclease H-like"/>
    <property type="match status" value="1"/>
</dbReference>
<dbReference type="InterPro" id="IPR043502">
    <property type="entry name" value="DNA/RNA_pol_sf"/>
</dbReference>
<dbReference type="InterPro" id="IPR054690">
    <property type="entry name" value="DNA_polI_exonuclease"/>
</dbReference>
<dbReference type="SMART" id="SM00475">
    <property type="entry name" value="53EXOc"/>
    <property type="match status" value="1"/>
</dbReference>
<keyword evidence="4" id="KW-0227">DNA damage</keyword>
<comment type="caution">
    <text evidence="10">The sequence shown here is derived from an EMBL/GenBank/DDBJ whole genome shotgun (WGS) entry which is preliminary data.</text>
</comment>
<dbReference type="InterPro" id="IPR002421">
    <property type="entry name" value="5-3_exonuclease"/>
</dbReference>
<feature type="domain" description="DNA-directed DNA polymerase family A palm" evidence="9">
    <location>
        <begin position="634"/>
        <end position="811"/>
    </location>
</feature>
<keyword evidence="1" id="KW-0808">Transferase</keyword>
<evidence type="ECO:0000256" key="4">
    <source>
        <dbReference type="ARBA" id="ARBA00022763"/>
    </source>
</evidence>
<dbReference type="InterPro" id="IPR020045">
    <property type="entry name" value="DNA_polI_H3TH"/>
</dbReference>
<dbReference type="CDD" id="cd09859">
    <property type="entry name" value="PIN_53EXO"/>
    <property type="match status" value="1"/>
</dbReference>
<evidence type="ECO:0000313" key="11">
    <source>
        <dbReference type="Proteomes" id="UP001234178"/>
    </source>
</evidence>
<dbReference type="PANTHER" id="PTHR10133">
    <property type="entry name" value="DNA POLYMERASE I"/>
    <property type="match status" value="1"/>
</dbReference>
<organism evidence="10 11">
    <name type="scientific">Daphnia magna</name>
    <dbReference type="NCBI Taxonomy" id="35525"/>
    <lineage>
        <taxon>Eukaryota</taxon>
        <taxon>Metazoa</taxon>
        <taxon>Ecdysozoa</taxon>
        <taxon>Arthropoda</taxon>
        <taxon>Crustacea</taxon>
        <taxon>Branchiopoda</taxon>
        <taxon>Diplostraca</taxon>
        <taxon>Cladocera</taxon>
        <taxon>Anomopoda</taxon>
        <taxon>Daphniidae</taxon>
        <taxon>Daphnia</taxon>
    </lineage>
</organism>
<evidence type="ECO:0000256" key="5">
    <source>
        <dbReference type="ARBA" id="ARBA00022932"/>
    </source>
</evidence>
<evidence type="ECO:0000256" key="7">
    <source>
        <dbReference type="ARBA" id="ARBA00023204"/>
    </source>
</evidence>
<dbReference type="Pfam" id="PF01367">
    <property type="entry name" value="5_3_exonuc"/>
    <property type="match status" value="1"/>
</dbReference>
<dbReference type="InterPro" id="IPR029060">
    <property type="entry name" value="PIN-like_dom_sf"/>
</dbReference>
<dbReference type="PRINTS" id="PR00868">
    <property type="entry name" value="DNAPOLI"/>
</dbReference>
<keyword evidence="2" id="KW-0548">Nucleotidyltransferase</keyword>
<dbReference type="Gene3D" id="3.30.70.370">
    <property type="match status" value="2"/>
</dbReference>
<dbReference type="InterPro" id="IPR001098">
    <property type="entry name" value="DNA-dir_DNA_pol_A_palm_dom"/>
</dbReference>
<evidence type="ECO:0000259" key="9">
    <source>
        <dbReference type="SMART" id="SM00482"/>
    </source>
</evidence>
<dbReference type="InterPro" id="IPR036279">
    <property type="entry name" value="5-3_exonuclease_C_sf"/>
</dbReference>
<dbReference type="SMART" id="SM00482">
    <property type="entry name" value="POLAc"/>
    <property type="match status" value="1"/>
</dbReference>
<proteinExistence type="predicted"/>
<evidence type="ECO:0000313" key="10">
    <source>
        <dbReference type="EMBL" id="KAK4045162.1"/>
    </source>
</evidence>
<feature type="domain" description="5'-3' exonuclease" evidence="8">
    <location>
        <begin position="3"/>
        <end position="231"/>
    </location>
</feature>
<evidence type="ECO:0000256" key="1">
    <source>
        <dbReference type="ARBA" id="ARBA00022679"/>
    </source>
</evidence>
<protein>
    <recommendedName>
        <fullName evidence="12">DNA-directed DNA polymerase</fullName>
    </recommendedName>
</protein>
<keyword evidence="3" id="KW-0235">DNA replication</keyword>
<dbReference type="Proteomes" id="UP001234178">
    <property type="component" value="Unassembled WGS sequence"/>
</dbReference>
<evidence type="ECO:0008006" key="12">
    <source>
        <dbReference type="Google" id="ProtNLM"/>
    </source>
</evidence>
<dbReference type="Gene3D" id="1.20.1060.10">
    <property type="entry name" value="Taq DNA Polymerase, Chain T, domain 4"/>
    <property type="match status" value="1"/>
</dbReference>
<dbReference type="Pfam" id="PF00476">
    <property type="entry name" value="DNA_pol_A"/>
    <property type="match status" value="1"/>
</dbReference>
<reference evidence="10 11" key="1">
    <citation type="journal article" date="2023" name="Nucleic Acids Res.">
        <title>The hologenome of Daphnia magna reveals possible DNA methylation and microbiome-mediated evolution of the host genome.</title>
        <authorList>
            <person name="Chaturvedi A."/>
            <person name="Li X."/>
            <person name="Dhandapani V."/>
            <person name="Marshall H."/>
            <person name="Kissane S."/>
            <person name="Cuenca-Cambronero M."/>
            <person name="Asole G."/>
            <person name="Calvet F."/>
            <person name="Ruiz-Romero M."/>
            <person name="Marangio P."/>
            <person name="Guigo R."/>
            <person name="Rago D."/>
            <person name="Mirbahai L."/>
            <person name="Eastwood N."/>
            <person name="Colbourne J.K."/>
            <person name="Zhou J."/>
            <person name="Mallon E."/>
            <person name="Orsini L."/>
        </authorList>
    </citation>
    <scope>NUCLEOTIDE SEQUENCE [LARGE SCALE GENOMIC DNA]</scope>
    <source>
        <strain evidence="10">LRV0_1</strain>
    </source>
</reference>
<keyword evidence="5" id="KW-0239">DNA-directed DNA polymerase</keyword>
<sequence>MFTKLFSGKRPTLGAVIFDPPGPTVRDAKYAESKAQRPPMPKELAQQLPLIDSLVRAYNYPMLRVPGLEADDVIATLAEAAVLVGHEVVIVSSDKDFAQLVRDSDASDRASRGSCKMHDSLRDVLFDAELVRKKWGVAPSQMVDLQALVGDAADNVPGVAGIGQKGAGQLLEEHGTLEEIFAKLASDPGSFKPRTRTSLEAGIDAARLSRELVLLDRHAALPVALADLTIPEPDPRVVNDALKALEFYSLLSHQETAAAKAEQRAEGRSEFLQFAEIDALKDHLAATPTGQPTALLGVWEGRARAGHLVGLGVCVAVPEDGATAATPLWVPARQIEALRGWLEDADAPKIVHDGRQLALALRDFSQGITLRGVEFDTQLASFLVDPNLLINEHHELHAVVKEYLHRTLPALKDLTGGGKAQKSLETLEESSLAQLVAEHAQAVRALEPILRPLLVERAQGEVYRDVELPLGPILAQMEYDGIGVDLQELARIGDELVAQRSALTTVIHGLAGRSFNIGSPKQLGDVLFEELKLPIVKRTKSGYSTDAEVLEKLAPKPLSRLGNADPKTHPIATEILRYRLVDKLINTYTDVLQRSVDPRTGRVHCTFQQTVGVTGRLITTDPDLQRTPVKTDEGKRIRDAFVAQPLADGTATCIVDADWSQIELRLLAHLSGDPLLVDAFVNHADVHGATALGQLLGVSRKEASDYIAGYFAAYAGVKTWVAAMVERADRLGYAETLLGRRRIIPDLASQSPMTRSFGERVAANTPVQGSAADLCKLAMLHIAAKLPAVSPRGRMVLQVHDELLFEVPESDAVAVAAMVKHEMEHVLELRVPLVAEVRIGKSWGAAKAATAV</sequence>
<dbReference type="Gene3D" id="3.40.50.1010">
    <property type="entry name" value="5'-nuclease"/>
    <property type="match status" value="1"/>
</dbReference>
<dbReference type="InterPro" id="IPR036397">
    <property type="entry name" value="RNaseH_sf"/>
</dbReference>
<dbReference type="InterPro" id="IPR020046">
    <property type="entry name" value="5-3_exonucl_a-hlix_arch_N"/>
</dbReference>
<dbReference type="CDD" id="cd09898">
    <property type="entry name" value="H3TH_53EXO"/>
    <property type="match status" value="1"/>
</dbReference>
<dbReference type="SUPFAM" id="SSF47807">
    <property type="entry name" value="5' to 3' exonuclease, C-terminal subdomain"/>
    <property type="match status" value="1"/>
</dbReference>